<dbReference type="SUPFAM" id="SSF49344">
    <property type="entry name" value="CBD9-like"/>
    <property type="match status" value="1"/>
</dbReference>
<proteinExistence type="predicted"/>
<dbReference type="InterPro" id="IPR019248">
    <property type="entry name" value="Glucodextran_C"/>
</dbReference>
<dbReference type="KEGG" id="hhl:Halha_0470"/>
<dbReference type="Gene3D" id="3.20.20.80">
    <property type="entry name" value="Glycosidases"/>
    <property type="match status" value="1"/>
</dbReference>
<keyword evidence="5" id="KW-0378">Hydrolase</keyword>
<dbReference type="RefSeq" id="WP_015326176.1">
    <property type="nucleotide sequence ID" value="NC_019978.1"/>
</dbReference>
<dbReference type="GO" id="GO:0005975">
    <property type="term" value="P:carbohydrate metabolic process"/>
    <property type="evidence" value="ECO:0007669"/>
    <property type="project" value="InterPro"/>
</dbReference>
<sequence length="1080" mass="121357">MKKKILIFILLFWVVSLPVYSFSNGPIVKQKASEEKYSHLQVSSPDWRDQVIYFILTDRFNDGNPDNNNQGVGEYNPNHKDFYSGGDLQGIIDKINYIKNLGATAIWITPPVANQWWDPWVQVTGYHGYWGRHFKKVDEHYGTLDTYKKLSNILHKNGMYLIQDIVPNHTGNFFTYKDDKYNPYKPGENFILNKKSEPVSKPVQYPFNMNNYNNQKDRKANIYHWTPKIKDYKNKKQEKNYQISDLDDLNTSNPAVRDALRDSYGYWIEEVGVDGFRVDTVKFIEHEFWNDFFYADDAEAPGIMKVAKKNKKDDFLAFGEVFEASDPLSKEGDKKVTRYLGTKDKPELPAVLNFPLHVTLRRVFAQGRPTHHLSYRLNVTMNEYRNPYITPLFIDNHDVARFLEKGSRKAMKQSLMFMFTIPGIPIVYYGTEQGFTEQRGSMFAEGFGSGGKNHFNQQANLYQYIKKLAETRTSNRILTRGTIDVLQDNHSGSGVFAYKREYKKKTALVLFNTADHPVLMSNLGTGLKEGTRLKTLVQMNESDEVVVGENGEITTELAPRAGLVLLSTEKKRDIATTDSKIDVQTTINNETFTDDIKLQGKVKGDIEQLRVVVDGNLAQATDVVVGADGNWNVNLPIKEFGLGKNQHSLAVYAADKGIVSERFTFTTKVSSQSSSLIVKDPAGDIHGPKGEYTLPQDKSFGSQMDIRQVKATLVGGNLKLNLKMAEITDTWNPDNGFDHVVFNIFIDLPNESGAKVLPRLNATAPEGFKWDYQAFVDGWNNAYYSAERATKDKYGKSIIPAPKVKVNKSKKTIEFKFKSDSFAGLGNLVGVKVYITTWDFDGSQGILRPLTSKGGPWSFGGGNGDTDPLIADDTKMITIDSVDYNKQAIDKAEQEKLEVNGDIALEVGDSIELTVNKEGVIWKSSNEEIAKVTTNGKVKGIKPGKTTITVSLKGETVIKTIKVKEKAEINQAYLLGTATSWKFNKFTAMKQVADGVYEAKIKAPAPVKKDWVPEGKNQAFKIGTNGAWPSDGGGPAFIGKDGKLKEDTGMGNIYLNLEEGTEYIVRVNLKEMTYSIEQVK</sequence>
<accession>L0K7D3</accession>
<dbReference type="EMBL" id="CP003359">
    <property type="protein sequence ID" value="AGB40450.1"/>
    <property type="molecule type" value="Genomic_DNA"/>
</dbReference>
<dbReference type="eggNOG" id="COG4945">
    <property type="taxonomic scope" value="Bacteria"/>
</dbReference>
<dbReference type="PATRIC" id="fig|748449.3.peg.435"/>
<dbReference type="Gene3D" id="2.60.40.1190">
    <property type="match status" value="1"/>
</dbReference>
<dbReference type="InterPro" id="IPR003343">
    <property type="entry name" value="Big_2"/>
</dbReference>
<dbReference type="GO" id="GO:0046872">
    <property type="term" value="F:metal ion binding"/>
    <property type="evidence" value="ECO:0007669"/>
    <property type="project" value="UniProtKB-KW"/>
</dbReference>
<dbReference type="PANTHER" id="PTHR10357:SF215">
    <property type="entry name" value="ALPHA-AMYLASE 1"/>
    <property type="match status" value="1"/>
</dbReference>
<evidence type="ECO:0000256" key="3">
    <source>
        <dbReference type="ARBA" id="ARBA00022729"/>
    </source>
</evidence>
<protein>
    <submittedName>
        <fullName evidence="5">Glycosidase</fullName>
    </submittedName>
</protein>
<dbReference type="Gene3D" id="2.60.40.1080">
    <property type="match status" value="1"/>
</dbReference>
<feature type="domain" description="Glycosyl hydrolase family 13 catalytic" evidence="4">
    <location>
        <begin position="54"/>
        <end position="472"/>
    </location>
</feature>
<dbReference type="SUPFAM" id="SSF51445">
    <property type="entry name" value="(Trans)glycosidases"/>
    <property type="match status" value="1"/>
</dbReference>
<dbReference type="InterPro" id="IPR017853">
    <property type="entry name" value="GH"/>
</dbReference>
<dbReference type="Gene3D" id="2.60.40.3620">
    <property type="match status" value="1"/>
</dbReference>
<dbReference type="PANTHER" id="PTHR10357">
    <property type="entry name" value="ALPHA-AMYLASE FAMILY MEMBER"/>
    <property type="match status" value="1"/>
</dbReference>
<keyword evidence="2" id="KW-0479">Metal-binding</keyword>
<keyword evidence="6" id="KW-1185">Reference proteome</keyword>
<dbReference type="SMART" id="SM00642">
    <property type="entry name" value="Aamy"/>
    <property type="match status" value="1"/>
</dbReference>
<evidence type="ECO:0000313" key="6">
    <source>
        <dbReference type="Proteomes" id="UP000010880"/>
    </source>
</evidence>
<gene>
    <name evidence="5" type="ordered locus">Halha_0470</name>
</gene>
<dbReference type="SUPFAM" id="SSF51011">
    <property type="entry name" value="Glycosyl hydrolase domain"/>
    <property type="match status" value="1"/>
</dbReference>
<dbReference type="AlphaFoldDB" id="L0K7D3"/>
<dbReference type="Proteomes" id="UP000010880">
    <property type="component" value="Chromosome"/>
</dbReference>
<dbReference type="eggNOG" id="COG5492">
    <property type="taxonomic scope" value="Bacteria"/>
</dbReference>
<reference evidence="6" key="1">
    <citation type="submission" date="2012-02" db="EMBL/GenBank/DDBJ databases">
        <title>The complete genome of Halobacteroides halobius DSM 5150.</title>
        <authorList>
            <person name="Lucas S."/>
            <person name="Copeland A."/>
            <person name="Lapidus A."/>
            <person name="Glavina del Rio T."/>
            <person name="Dalin E."/>
            <person name="Tice H."/>
            <person name="Bruce D."/>
            <person name="Goodwin L."/>
            <person name="Pitluck S."/>
            <person name="Peters L."/>
            <person name="Mikhailova N."/>
            <person name="Gu W."/>
            <person name="Kyrpides N."/>
            <person name="Mavromatis K."/>
            <person name="Ivanova N."/>
            <person name="Brettin T."/>
            <person name="Detter J.C."/>
            <person name="Han C."/>
            <person name="Larimer F."/>
            <person name="Land M."/>
            <person name="Hauser L."/>
            <person name="Markowitz V."/>
            <person name="Cheng J.-F."/>
            <person name="Hugenholtz P."/>
            <person name="Woyke T."/>
            <person name="Wu D."/>
            <person name="Tindall B."/>
            <person name="Pomrenke H."/>
            <person name="Brambilla E."/>
            <person name="Klenk H.-P."/>
            <person name="Eisen J.A."/>
        </authorList>
    </citation>
    <scope>NUCLEOTIDE SEQUENCE [LARGE SCALE GENOMIC DNA]</scope>
    <source>
        <strain evidence="6">ATCC 35273 / DSM 5150 / MD-1</strain>
    </source>
</reference>
<dbReference type="Gene3D" id="2.60.40.1180">
    <property type="entry name" value="Golgi alpha-mannosidase II"/>
    <property type="match status" value="1"/>
</dbReference>
<evidence type="ECO:0000256" key="2">
    <source>
        <dbReference type="ARBA" id="ARBA00022723"/>
    </source>
</evidence>
<dbReference type="InterPro" id="IPR013780">
    <property type="entry name" value="Glyco_hydro_b"/>
</dbReference>
<dbReference type="HOGENOM" id="CLU_010079_0_0_9"/>
<comment type="cofactor">
    <cofactor evidence="1">
        <name>Ca(2+)</name>
        <dbReference type="ChEBI" id="CHEBI:29108"/>
    </cofactor>
</comment>
<dbReference type="OrthoDB" id="9805159at2"/>
<name>L0K7D3_HALHC</name>
<organism evidence="5 6">
    <name type="scientific">Halobacteroides halobius (strain ATCC 35273 / DSM 5150 / MD-1)</name>
    <dbReference type="NCBI Taxonomy" id="748449"/>
    <lineage>
        <taxon>Bacteria</taxon>
        <taxon>Bacillati</taxon>
        <taxon>Bacillota</taxon>
        <taxon>Clostridia</taxon>
        <taxon>Halanaerobiales</taxon>
        <taxon>Halobacteroidaceae</taxon>
        <taxon>Halobacteroides</taxon>
    </lineage>
</organism>
<dbReference type="Pfam" id="PF00128">
    <property type="entry name" value="Alpha-amylase"/>
    <property type="match status" value="1"/>
</dbReference>
<keyword evidence="5" id="KW-0326">Glycosidase</keyword>
<evidence type="ECO:0000256" key="1">
    <source>
        <dbReference type="ARBA" id="ARBA00001913"/>
    </source>
</evidence>
<dbReference type="SUPFAM" id="SSF49373">
    <property type="entry name" value="Invasin/intimin cell-adhesion fragments"/>
    <property type="match status" value="1"/>
</dbReference>
<keyword evidence="3" id="KW-0732">Signal</keyword>
<evidence type="ECO:0000313" key="5">
    <source>
        <dbReference type="EMBL" id="AGB40450.1"/>
    </source>
</evidence>
<dbReference type="Pfam" id="PF02368">
    <property type="entry name" value="Big_2"/>
    <property type="match status" value="1"/>
</dbReference>
<evidence type="ECO:0000259" key="4">
    <source>
        <dbReference type="SMART" id="SM00642"/>
    </source>
</evidence>
<dbReference type="InterPro" id="IPR006047">
    <property type="entry name" value="GH13_cat_dom"/>
</dbReference>
<dbReference type="eggNOG" id="COG0366">
    <property type="taxonomic scope" value="Bacteria"/>
</dbReference>
<dbReference type="Pfam" id="PF09985">
    <property type="entry name" value="Glucodextran_C"/>
    <property type="match status" value="1"/>
</dbReference>
<dbReference type="GO" id="GO:0016798">
    <property type="term" value="F:hydrolase activity, acting on glycosyl bonds"/>
    <property type="evidence" value="ECO:0007669"/>
    <property type="project" value="UniProtKB-KW"/>
</dbReference>
<dbReference type="InterPro" id="IPR008964">
    <property type="entry name" value="Invasin/intimin_cell_adhesion"/>
</dbReference>
<dbReference type="STRING" id="748449.Halha_0470"/>